<feature type="binding site" evidence="9">
    <location>
        <position position="154"/>
    </location>
    <ligand>
        <name>Mn(2+)</name>
        <dbReference type="ChEBI" id="CHEBI:29035"/>
    </ligand>
</feature>
<feature type="binding site" evidence="9">
    <location>
        <position position="201"/>
    </location>
    <ligand>
        <name>1-deoxy-D-xylulose 5-phosphate</name>
        <dbReference type="ChEBI" id="CHEBI:57792"/>
    </ligand>
</feature>
<comment type="cofactor">
    <cofactor evidence="9">
        <name>Mg(2+)</name>
        <dbReference type="ChEBI" id="CHEBI:18420"/>
    </cofactor>
    <cofactor evidence="9">
        <name>Mn(2+)</name>
        <dbReference type="ChEBI" id="CHEBI:29035"/>
    </cofactor>
</comment>
<feature type="binding site" evidence="9">
    <location>
        <position position="180"/>
    </location>
    <ligand>
        <name>1-deoxy-D-xylulose 5-phosphate</name>
        <dbReference type="ChEBI" id="CHEBI:57792"/>
    </ligand>
</feature>
<dbReference type="SUPFAM" id="SSF69055">
    <property type="entry name" value="1-deoxy-D-xylulose-5-phosphate reductoisomerase, C-terminal domain"/>
    <property type="match status" value="1"/>
</dbReference>
<feature type="binding site" evidence="9">
    <location>
        <position position="219"/>
    </location>
    <ligand>
        <name>1-deoxy-D-xylulose 5-phosphate</name>
        <dbReference type="ChEBI" id="CHEBI:57792"/>
    </ligand>
</feature>
<name>A0A937XFE5_UNCW3</name>
<evidence type="ECO:0000256" key="1">
    <source>
        <dbReference type="ARBA" id="ARBA00005094"/>
    </source>
</evidence>
<dbReference type="AlphaFoldDB" id="A0A937XFE5"/>
<feature type="binding site" evidence="9">
    <location>
        <position position="44"/>
    </location>
    <ligand>
        <name>NADPH</name>
        <dbReference type="ChEBI" id="CHEBI:57783"/>
    </ligand>
</feature>
<dbReference type="Pfam" id="PF13288">
    <property type="entry name" value="DXPR_C"/>
    <property type="match status" value="1"/>
</dbReference>
<feature type="binding site" evidence="9">
    <location>
        <position position="155"/>
    </location>
    <ligand>
        <name>1-deoxy-D-xylulose 5-phosphate</name>
        <dbReference type="ChEBI" id="CHEBI:57792"/>
    </ligand>
</feature>
<evidence type="ECO:0000256" key="7">
    <source>
        <dbReference type="ARBA" id="ARBA00023229"/>
    </source>
</evidence>
<dbReference type="NCBIfam" id="TIGR00243">
    <property type="entry name" value="Dxr"/>
    <property type="match status" value="1"/>
</dbReference>
<dbReference type="GO" id="GO:0070402">
    <property type="term" value="F:NADPH binding"/>
    <property type="evidence" value="ECO:0007669"/>
    <property type="project" value="InterPro"/>
</dbReference>
<dbReference type="InterPro" id="IPR026877">
    <property type="entry name" value="DXPR_C"/>
</dbReference>
<evidence type="ECO:0000256" key="6">
    <source>
        <dbReference type="ARBA" id="ARBA00023211"/>
    </source>
</evidence>
<feature type="binding site" evidence="9">
    <location>
        <position position="20"/>
    </location>
    <ligand>
        <name>NADPH</name>
        <dbReference type="ChEBI" id="CHEBI:57783"/>
    </ligand>
</feature>
<organism evidence="13 14">
    <name type="scientific">candidate division WOR-3 bacterium</name>
    <dbReference type="NCBI Taxonomy" id="2052148"/>
    <lineage>
        <taxon>Bacteria</taxon>
        <taxon>Bacteria division WOR-3</taxon>
    </lineage>
</organism>
<evidence type="ECO:0000256" key="2">
    <source>
        <dbReference type="ARBA" id="ARBA00006825"/>
    </source>
</evidence>
<dbReference type="Gene3D" id="1.10.1740.10">
    <property type="match status" value="1"/>
</dbReference>
<comment type="pathway">
    <text evidence="1 9">Isoprenoid biosynthesis; isopentenyl diphosphate biosynthesis via DXP pathway; isopentenyl diphosphate from 1-deoxy-D-xylulose 5-phosphate: step 1/6.</text>
</comment>
<dbReference type="PANTHER" id="PTHR30525:SF0">
    <property type="entry name" value="1-DEOXY-D-XYLULOSE 5-PHOSPHATE REDUCTOISOMERASE, CHLOROPLASTIC"/>
    <property type="match status" value="1"/>
</dbReference>
<evidence type="ECO:0000313" key="14">
    <source>
        <dbReference type="Proteomes" id="UP000779900"/>
    </source>
</evidence>
<evidence type="ECO:0000256" key="5">
    <source>
        <dbReference type="ARBA" id="ARBA00023002"/>
    </source>
</evidence>
<dbReference type="Pfam" id="PF02670">
    <property type="entry name" value="DXP_reductoisom"/>
    <property type="match status" value="1"/>
</dbReference>
<dbReference type="EMBL" id="VGIR01000008">
    <property type="protein sequence ID" value="MBM3330666.1"/>
    <property type="molecule type" value="Genomic_DNA"/>
</dbReference>
<comment type="catalytic activity">
    <reaction evidence="8">
        <text>2-C-methyl-D-erythritol 4-phosphate + NADP(+) = 1-deoxy-D-xylulose 5-phosphate + NADPH + H(+)</text>
        <dbReference type="Rhea" id="RHEA:13717"/>
        <dbReference type="ChEBI" id="CHEBI:15378"/>
        <dbReference type="ChEBI" id="CHEBI:57783"/>
        <dbReference type="ChEBI" id="CHEBI:57792"/>
        <dbReference type="ChEBI" id="CHEBI:58262"/>
        <dbReference type="ChEBI" id="CHEBI:58349"/>
        <dbReference type="EC" id="1.1.1.267"/>
    </reaction>
    <physiologicalReaction direction="right-to-left" evidence="8">
        <dbReference type="Rhea" id="RHEA:13719"/>
    </physiologicalReaction>
</comment>
<feature type="domain" description="1-deoxy-D-xylulose 5-phosphate reductoisomerase C-terminal" evidence="11">
    <location>
        <begin position="150"/>
        <end position="231"/>
    </location>
</feature>
<dbReference type="GO" id="GO:0051484">
    <property type="term" value="P:isopentenyl diphosphate biosynthetic process, methylerythritol 4-phosphate pathway involved in terpenoid biosynthetic process"/>
    <property type="evidence" value="ECO:0007669"/>
    <property type="project" value="TreeGrafter"/>
</dbReference>
<comment type="function">
    <text evidence="9">Catalyzes the NADPH-dependent rearrangement and reduction of 1-deoxy-D-xylulose-5-phosphate (DXP) to 2-C-methyl-D-erythritol 4-phosphate (MEP).</text>
</comment>
<keyword evidence="7 9" id="KW-0414">Isoprene biosynthesis</keyword>
<reference evidence="13" key="1">
    <citation type="submission" date="2019-03" db="EMBL/GenBank/DDBJ databases">
        <title>Lake Tanganyika Metagenome-Assembled Genomes (MAGs).</title>
        <authorList>
            <person name="Tran P."/>
        </authorList>
    </citation>
    <scope>NUCLEOTIDE SEQUENCE</scope>
    <source>
        <strain evidence="13">K_DeepCast_150m_m2_040</strain>
    </source>
</reference>
<feature type="binding site" evidence="9">
    <location>
        <position position="220"/>
    </location>
    <ligand>
        <name>1-deoxy-D-xylulose 5-phosphate</name>
        <dbReference type="ChEBI" id="CHEBI:57792"/>
    </ligand>
</feature>
<feature type="binding site" evidence="9">
    <location>
        <position position="223"/>
    </location>
    <ligand>
        <name>1-deoxy-D-xylulose 5-phosphate</name>
        <dbReference type="ChEBI" id="CHEBI:57792"/>
    </ligand>
</feature>
<keyword evidence="4 9" id="KW-0521">NADP</keyword>
<feature type="domain" description="DXP reductoisomerase C-terminal" evidence="12">
    <location>
        <begin position="263"/>
        <end position="360"/>
    </location>
</feature>
<feature type="binding site" evidence="9">
    <location>
        <position position="19"/>
    </location>
    <ligand>
        <name>NADPH</name>
        <dbReference type="ChEBI" id="CHEBI:57783"/>
    </ligand>
</feature>
<evidence type="ECO:0000313" key="13">
    <source>
        <dbReference type="EMBL" id="MBM3330666.1"/>
    </source>
</evidence>
<dbReference type="GO" id="GO:0030145">
    <property type="term" value="F:manganese ion binding"/>
    <property type="evidence" value="ECO:0007669"/>
    <property type="project" value="TreeGrafter"/>
</dbReference>
<keyword evidence="3 9" id="KW-0479">Metal-binding</keyword>
<dbReference type="InterPro" id="IPR013644">
    <property type="entry name" value="DXP_reductoisomerase_C"/>
</dbReference>
<comment type="caution">
    <text evidence="13">The sequence shown here is derived from an EMBL/GenBank/DDBJ whole genome shotgun (WGS) entry which is preliminary data.</text>
</comment>
<feature type="binding site" evidence="9">
    <location>
        <position position="207"/>
    </location>
    <ligand>
        <name>NADPH</name>
        <dbReference type="ChEBI" id="CHEBI:57783"/>
    </ligand>
</feature>
<dbReference type="EC" id="1.1.1.267" evidence="9"/>
<feature type="binding site" evidence="9">
    <location>
        <position position="214"/>
    </location>
    <ligand>
        <name>1-deoxy-D-xylulose 5-phosphate</name>
        <dbReference type="ChEBI" id="CHEBI:57792"/>
    </ligand>
</feature>
<evidence type="ECO:0000256" key="9">
    <source>
        <dbReference type="HAMAP-Rule" id="MF_00183"/>
    </source>
</evidence>
<sequence length="401" mass="42874">MRGPAVRKQRIALFGSTGSIGRSTLDVVRHLPDRFEIVALAANRSVRSILRQAREFRPEQVILSDYGACEAARPALEPGTSVAWGPAALIDAAAARSNDVVVMAMSGTAGLLAVVAALENGKKVALATKEILVGYGEPVMRLARRCGGAVLPIDSELSAVHQCLAGRPTTDIRRVILTASGGPFWKKGLPPQAGLAEVLRHPTWSMGRKITIDSATLMNKGLEVIETCRLFGLSPDQVEPVIHPQSIVHSLVEFNDGSVLAQLSLPDMRLPLQYCLTWPDRVPSLTRTLDLAGIGRLDFHAVDRNRFPCLELAYRALRAGPAATCALNAANQVAVDAFIAGRILFGDIPGVISRALAAVSHPSSPLPRPSVRGLLRMESLASLQAGKTVAALADRLARRKE</sequence>
<keyword evidence="6 9" id="KW-0464">Manganese</keyword>
<keyword evidence="9" id="KW-0460">Magnesium</keyword>
<dbReference type="InterPro" id="IPR036169">
    <property type="entry name" value="DXPR_C_sf"/>
</dbReference>
<dbReference type="FunFam" id="3.40.50.720:FF:000045">
    <property type="entry name" value="1-deoxy-D-xylulose 5-phosphate reductoisomerase"/>
    <property type="match status" value="1"/>
</dbReference>
<evidence type="ECO:0000256" key="3">
    <source>
        <dbReference type="ARBA" id="ARBA00022723"/>
    </source>
</evidence>
<evidence type="ECO:0000259" key="10">
    <source>
        <dbReference type="Pfam" id="PF02670"/>
    </source>
</evidence>
<dbReference type="Proteomes" id="UP000779900">
    <property type="component" value="Unassembled WGS sequence"/>
</dbReference>
<feature type="binding site" evidence="9">
    <location>
        <position position="156"/>
    </location>
    <ligand>
        <name>Mn(2+)</name>
        <dbReference type="ChEBI" id="CHEBI:29035"/>
    </ligand>
</feature>
<dbReference type="SUPFAM" id="SSF51735">
    <property type="entry name" value="NAD(P)-binding Rossmann-fold domains"/>
    <property type="match status" value="1"/>
</dbReference>
<keyword evidence="5 9" id="KW-0560">Oxidoreductase</keyword>
<feature type="binding site" evidence="9">
    <location>
        <position position="223"/>
    </location>
    <ligand>
        <name>Mn(2+)</name>
        <dbReference type="ChEBI" id="CHEBI:29035"/>
    </ligand>
</feature>
<evidence type="ECO:0000256" key="4">
    <source>
        <dbReference type="ARBA" id="ARBA00022857"/>
    </source>
</evidence>
<comment type="similarity">
    <text evidence="2 9">Belongs to the DXR family.</text>
</comment>
<dbReference type="GO" id="GO:0030604">
    <property type="term" value="F:1-deoxy-D-xylulose-5-phosphate reductoisomerase activity"/>
    <property type="evidence" value="ECO:0007669"/>
    <property type="project" value="UniProtKB-UniRule"/>
</dbReference>
<comment type="caution">
    <text evidence="9">Lacks conserved residue(s) required for the propagation of feature annotation.</text>
</comment>
<evidence type="ECO:0000259" key="12">
    <source>
        <dbReference type="Pfam" id="PF13288"/>
    </source>
</evidence>
<dbReference type="InterPro" id="IPR003821">
    <property type="entry name" value="DXP_reductoisomerase"/>
</dbReference>
<accession>A0A937XFE5</accession>
<protein>
    <recommendedName>
        <fullName evidence="9">1-deoxy-D-xylulose 5-phosphate reductoisomerase</fullName>
        <shortName evidence="9">DXP reductoisomerase</shortName>
        <ecNumber evidence="9">1.1.1.267</ecNumber>
    </recommendedName>
    <alternativeName>
        <fullName evidence="9">1-deoxyxylulose-5-phosphate reductoisomerase</fullName>
    </alternativeName>
    <alternativeName>
        <fullName evidence="9">2-C-methyl-D-erythritol 4-phosphate synthase</fullName>
    </alternativeName>
</protein>
<feature type="binding site" evidence="9">
    <location>
        <position position="129"/>
    </location>
    <ligand>
        <name>1-deoxy-D-xylulose 5-phosphate</name>
        <dbReference type="ChEBI" id="CHEBI:57792"/>
    </ligand>
</feature>
<dbReference type="Pfam" id="PF08436">
    <property type="entry name" value="DXP_redisom_C"/>
    <property type="match status" value="1"/>
</dbReference>
<feature type="binding site" evidence="9">
    <location>
        <position position="17"/>
    </location>
    <ligand>
        <name>NADPH</name>
        <dbReference type="ChEBI" id="CHEBI:57783"/>
    </ligand>
</feature>
<dbReference type="SUPFAM" id="SSF55347">
    <property type="entry name" value="Glyceraldehyde-3-phosphate dehydrogenase-like, C-terminal domain"/>
    <property type="match status" value="1"/>
</dbReference>
<evidence type="ECO:0000256" key="8">
    <source>
        <dbReference type="ARBA" id="ARBA00048543"/>
    </source>
</evidence>
<dbReference type="HAMAP" id="MF_00183">
    <property type="entry name" value="DXP_reductoisom"/>
    <property type="match status" value="1"/>
</dbReference>
<evidence type="ECO:0000259" key="11">
    <source>
        <dbReference type="Pfam" id="PF08436"/>
    </source>
</evidence>
<dbReference type="PIRSF" id="PIRSF006205">
    <property type="entry name" value="Dxp_reductismrs"/>
    <property type="match status" value="1"/>
</dbReference>
<dbReference type="InterPro" id="IPR036291">
    <property type="entry name" value="NAD(P)-bd_dom_sf"/>
</dbReference>
<feature type="domain" description="1-deoxy-D-xylulose 5-phosphate reductoisomerase N-terminal" evidence="10">
    <location>
        <begin position="11"/>
        <end position="134"/>
    </location>
</feature>
<dbReference type="Gene3D" id="3.40.50.720">
    <property type="entry name" value="NAD(P)-binding Rossmann-like Domain"/>
    <property type="match status" value="1"/>
</dbReference>
<feature type="binding site" evidence="9">
    <location>
        <position position="130"/>
    </location>
    <ligand>
        <name>NADPH</name>
        <dbReference type="ChEBI" id="CHEBI:57783"/>
    </ligand>
</feature>
<dbReference type="InterPro" id="IPR013512">
    <property type="entry name" value="DXP_reductoisomerase_N"/>
</dbReference>
<proteinExistence type="inferred from homology"/>
<dbReference type="PANTHER" id="PTHR30525">
    <property type="entry name" value="1-DEOXY-D-XYLULOSE 5-PHOSPHATE REDUCTOISOMERASE"/>
    <property type="match status" value="1"/>
</dbReference>
<feature type="binding site" evidence="9">
    <location>
        <position position="156"/>
    </location>
    <ligand>
        <name>1-deoxy-D-xylulose 5-phosphate</name>
        <dbReference type="ChEBI" id="CHEBI:57792"/>
    </ligand>
</feature>
<feature type="binding site" evidence="9">
    <location>
        <position position="18"/>
    </location>
    <ligand>
        <name>NADPH</name>
        <dbReference type="ChEBI" id="CHEBI:57783"/>
    </ligand>
</feature>
<gene>
    <name evidence="9" type="primary">dxr</name>
    <name evidence="13" type="ORF">FJY68_02290</name>
</gene>